<keyword evidence="4" id="KW-1185">Reference proteome</keyword>
<feature type="compositionally biased region" description="Acidic residues" evidence="1">
    <location>
        <begin position="40"/>
        <end position="65"/>
    </location>
</feature>
<name>M2QXX6_CERS8</name>
<dbReference type="Gene3D" id="1.25.10.10">
    <property type="entry name" value="Leucine-rich Repeat Variant"/>
    <property type="match status" value="1"/>
</dbReference>
<dbReference type="STRING" id="914234.M2QXX6"/>
<sequence>MSDGETLSAPRRSQREKKKSAHFVSVDSALIKRKRSDATTTDDDAESEPEGSDRDEDDEGVQEDYDAPRPKPKLPAKAPAREKGPPQPKKPRTTKGPAARKTAAGKTDAMPKTTVPTPRKPKAGKARATAANGEFDVGRAAQDSKISSDNPLFNAIMNPAAALQSNVEDFLESLSRTPGPSQAELITCILRTCGCNDSVNEDEVVDYDGVVDALDNFTEVLKQDDSPIYPLTSKLPIFKKFRRSLSEFLERLIISAAELGLLYSSDLMATLQTWVVAMSSSQLRSFRHTATVIALEVETALCDVAAAVEKEAEVVSRQREGERKRKAAANKGKGESAREKELEGKAAEVRERRTKLAEFLKEFVDGVFVHRYRDLDPNIRAECVRAMGLWFKKYPAHFLDGAYLRYVGWVLSDANTHVRLEAVRALALAYEQTAYIGAAALQTFTERFKPRLVQMAVGDTELSVRVAVVQVLQAIDGHGLLEDEQRERLCLLLYDEEARVRKAVSGFVKGVWEECTEERLVGKKANDQDKQRAGIKALGMLLVKWSKALGKADQEDEEEEADDLGEGSSTQRREKEVVSLVGPDRKGRISLVVDALWDQIEPLSDWQTLLDILLLDHSASEEDSGAQRPTGRKRKRNTDSGIDEAWRLEDEEEAMLLEMLIAVLRKALADVAGAKKGEDETLSADITRALIKGLPRLFVKHQTDEKRMADVLMIPQLMNLEMYLEMRMMTAYATLWDEITKQFLSHSSPFVLTTAVTTIKHMLEATSLSNTNSTKVLELEEELSTALRDAVAGRDEIEIATFSEDEVLKIGAVCARLAALIGVRDMTAWMEEDEGGKQSCAWDIVSAIAERGRLGYKEEELMIDRALQLLTLHIMWKARRLTTPEGELSAEESQFREKLREQRESLLEKLLEFVVGTRSNTIQGVRRVAFQNLMNLHILFCPSQSISPDGTPLPTAALPLTMDDEVQHRCVGFIQSEIERYAEELDGNAAADDDRSDDDDAGSSDGHVSDAEAPPKRKAPGKKAGHAQNGDSETRTLSRFQLEKEYVFMGIMATFLRAIRAGVIGIANSAVLLTHYGRLGGAFNLCAKVIIDILREEGMYRENGEAVVSVIEQALRESFTLFLDGVVRSEEHSVALAKALSACFLLRGAQLAVIRRLDNQFVVEIHTKLLSWIGKHLAASEATKNKRLRNRAVNFFRVLQPLLSSIDSKDSLRIKAHLDQVIAQAQVEITPTSRLWESYRAYEKRLTTAKDKASGPKGKRGPRKGVKSADVVTTDDDDEREGQSTGDEAAPTSRPRPRPIRNRARANGEAEAATISDSDNPFLDRDTRDIPYASTPRPRRSRSKSTTPAIRSQSPEGPRTRSRSRSISELPPDASPNGYPTPISRKRARSREAESQDDDMNSIASPRQSSAEVASPSAPPAGSQETHTSEIRIRRKRVRH</sequence>
<dbReference type="EMBL" id="KB445797">
    <property type="protein sequence ID" value="EMD36995.1"/>
    <property type="molecule type" value="Genomic_DNA"/>
</dbReference>
<dbReference type="PANTHER" id="PTHR11199:SF0">
    <property type="entry name" value="LD34181P-RELATED"/>
    <property type="match status" value="1"/>
</dbReference>
<feature type="domain" description="SCD" evidence="2">
    <location>
        <begin position="368"/>
        <end position="455"/>
    </location>
</feature>
<protein>
    <recommendedName>
        <fullName evidence="2">SCD domain-containing protein</fullName>
    </recommendedName>
</protein>
<dbReference type="GO" id="GO:0007062">
    <property type="term" value="P:sister chromatid cohesion"/>
    <property type="evidence" value="ECO:0007669"/>
    <property type="project" value="UniProtKB-ARBA"/>
</dbReference>
<feature type="compositionally biased region" description="Basic residues" evidence="1">
    <location>
        <begin position="1295"/>
        <end position="1304"/>
    </location>
</feature>
<evidence type="ECO:0000259" key="2">
    <source>
        <dbReference type="PROSITE" id="PS51425"/>
    </source>
</evidence>
<feature type="compositionally biased region" description="Basic and acidic residues" evidence="1">
    <location>
        <begin position="332"/>
        <end position="342"/>
    </location>
</feature>
<proteinExistence type="predicted"/>
<organism evidence="3 4">
    <name type="scientific">Ceriporiopsis subvermispora (strain B)</name>
    <name type="common">White-rot fungus</name>
    <name type="synonym">Gelatoporia subvermispora</name>
    <dbReference type="NCBI Taxonomy" id="914234"/>
    <lineage>
        <taxon>Eukaryota</taxon>
        <taxon>Fungi</taxon>
        <taxon>Dikarya</taxon>
        <taxon>Basidiomycota</taxon>
        <taxon>Agaricomycotina</taxon>
        <taxon>Agaricomycetes</taxon>
        <taxon>Polyporales</taxon>
        <taxon>Gelatoporiaceae</taxon>
        <taxon>Gelatoporia</taxon>
    </lineage>
</organism>
<dbReference type="Pfam" id="PF21581">
    <property type="entry name" value="SCD"/>
    <property type="match status" value="1"/>
</dbReference>
<reference evidence="3 4" key="1">
    <citation type="journal article" date="2012" name="Proc. Natl. Acad. Sci. U.S.A.">
        <title>Comparative genomics of Ceriporiopsis subvermispora and Phanerochaete chrysosporium provide insight into selective ligninolysis.</title>
        <authorList>
            <person name="Fernandez-Fueyo E."/>
            <person name="Ruiz-Duenas F.J."/>
            <person name="Ferreira P."/>
            <person name="Floudas D."/>
            <person name="Hibbett D.S."/>
            <person name="Canessa P."/>
            <person name="Larrondo L.F."/>
            <person name="James T.Y."/>
            <person name="Seelenfreund D."/>
            <person name="Lobos S."/>
            <person name="Polanco R."/>
            <person name="Tello M."/>
            <person name="Honda Y."/>
            <person name="Watanabe T."/>
            <person name="Watanabe T."/>
            <person name="Ryu J.S."/>
            <person name="Kubicek C.P."/>
            <person name="Schmoll M."/>
            <person name="Gaskell J."/>
            <person name="Hammel K.E."/>
            <person name="St John F.J."/>
            <person name="Vanden Wymelenberg A."/>
            <person name="Sabat G."/>
            <person name="Splinter BonDurant S."/>
            <person name="Syed K."/>
            <person name="Yadav J.S."/>
            <person name="Doddapaneni H."/>
            <person name="Subramanian V."/>
            <person name="Lavin J.L."/>
            <person name="Oguiza J.A."/>
            <person name="Perez G."/>
            <person name="Pisabarro A.G."/>
            <person name="Ramirez L."/>
            <person name="Santoyo F."/>
            <person name="Master E."/>
            <person name="Coutinho P.M."/>
            <person name="Henrissat B."/>
            <person name="Lombard V."/>
            <person name="Magnuson J.K."/>
            <person name="Kuees U."/>
            <person name="Hori C."/>
            <person name="Igarashi K."/>
            <person name="Samejima M."/>
            <person name="Held B.W."/>
            <person name="Barry K.W."/>
            <person name="LaButti K.M."/>
            <person name="Lapidus A."/>
            <person name="Lindquist E.A."/>
            <person name="Lucas S.M."/>
            <person name="Riley R."/>
            <person name="Salamov A.A."/>
            <person name="Hoffmeister D."/>
            <person name="Schwenk D."/>
            <person name="Hadar Y."/>
            <person name="Yarden O."/>
            <person name="de Vries R.P."/>
            <person name="Wiebenga A."/>
            <person name="Stenlid J."/>
            <person name="Eastwood D."/>
            <person name="Grigoriev I.V."/>
            <person name="Berka R.M."/>
            <person name="Blanchette R.A."/>
            <person name="Kersten P."/>
            <person name="Martinez A.T."/>
            <person name="Vicuna R."/>
            <person name="Cullen D."/>
        </authorList>
    </citation>
    <scope>NUCLEOTIDE SEQUENCE [LARGE SCALE GENOMIC DNA]</scope>
    <source>
        <strain evidence="3 4">B</strain>
    </source>
</reference>
<evidence type="ECO:0000313" key="3">
    <source>
        <dbReference type="EMBL" id="EMD36995.1"/>
    </source>
</evidence>
<dbReference type="Proteomes" id="UP000016930">
    <property type="component" value="Unassembled WGS sequence"/>
</dbReference>
<dbReference type="PROSITE" id="PS51425">
    <property type="entry name" value="SCD"/>
    <property type="match status" value="1"/>
</dbReference>
<evidence type="ECO:0000313" key="4">
    <source>
        <dbReference type="Proteomes" id="UP000016930"/>
    </source>
</evidence>
<dbReference type="OrthoDB" id="498590at2759"/>
<dbReference type="GO" id="GO:0000785">
    <property type="term" value="C:chromatin"/>
    <property type="evidence" value="ECO:0007669"/>
    <property type="project" value="TreeGrafter"/>
</dbReference>
<feature type="region of interest" description="Disordered" evidence="1">
    <location>
        <begin position="1247"/>
        <end position="1440"/>
    </location>
</feature>
<dbReference type="InterPro" id="IPR056396">
    <property type="entry name" value="HEAT_SCC3-SA"/>
</dbReference>
<dbReference type="GO" id="GO:0005634">
    <property type="term" value="C:nucleus"/>
    <property type="evidence" value="ECO:0007669"/>
    <property type="project" value="TreeGrafter"/>
</dbReference>
<gene>
    <name evidence="3" type="ORF">CERSUDRAFT_114897</name>
</gene>
<dbReference type="Pfam" id="PF24571">
    <property type="entry name" value="HEAT_SCC3-SA"/>
    <property type="match status" value="1"/>
</dbReference>
<dbReference type="InterPro" id="IPR016024">
    <property type="entry name" value="ARM-type_fold"/>
</dbReference>
<feature type="region of interest" description="Disordered" evidence="1">
    <location>
        <begin position="1"/>
        <end position="130"/>
    </location>
</feature>
<accession>M2QXX6</accession>
<dbReference type="InterPro" id="IPR013721">
    <property type="entry name" value="STAG"/>
</dbReference>
<feature type="compositionally biased region" description="Acidic residues" evidence="1">
    <location>
        <begin position="554"/>
        <end position="565"/>
    </location>
</feature>
<dbReference type="InterPro" id="IPR039662">
    <property type="entry name" value="Cohesin_Scc3/SA"/>
</dbReference>
<feature type="region of interest" description="Disordered" evidence="1">
    <location>
        <begin position="552"/>
        <end position="579"/>
    </location>
</feature>
<feature type="compositionally biased region" description="Basic residues" evidence="1">
    <location>
        <begin position="1016"/>
        <end position="1025"/>
    </location>
</feature>
<feature type="region of interest" description="Disordered" evidence="1">
    <location>
        <begin position="989"/>
        <end position="1035"/>
    </location>
</feature>
<dbReference type="PANTHER" id="PTHR11199">
    <property type="entry name" value="STROMAL ANTIGEN"/>
    <property type="match status" value="1"/>
</dbReference>
<dbReference type="GO" id="GO:0008278">
    <property type="term" value="C:cohesin complex"/>
    <property type="evidence" value="ECO:0007669"/>
    <property type="project" value="TreeGrafter"/>
</dbReference>
<feature type="compositionally biased region" description="Basic residues" evidence="1">
    <location>
        <begin position="1257"/>
        <end position="1266"/>
    </location>
</feature>
<dbReference type="InterPro" id="IPR020839">
    <property type="entry name" value="SCD"/>
</dbReference>
<feature type="region of interest" description="Disordered" evidence="1">
    <location>
        <begin position="620"/>
        <end position="639"/>
    </location>
</feature>
<feature type="region of interest" description="Disordered" evidence="1">
    <location>
        <begin position="319"/>
        <end position="342"/>
    </location>
</feature>
<dbReference type="InterPro" id="IPR011989">
    <property type="entry name" value="ARM-like"/>
</dbReference>
<dbReference type="SUPFAM" id="SSF48371">
    <property type="entry name" value="ARM repeat"/>
    <property type="match status" value="1"/>
</dbReference>
<evidence type="ECO:0000256" key="1">
    <source>
        <dbReference type="SAM" id="MobiDB-lite"/>
    </source>
</evidence>
<dbReference type="GO" id="GO:0003682">
    <property type="term" value="F:chromatin binding"/>
    <property type="evidence" value="ECO:0007669"/>
    <property type="project" value="TreeGrafter"/>
</dbReference>
<dbReference type="HOGENOM" id="CLU_003349_0_0_1"/>
<feature type="compositionally biased region" description="Basic residues" evidence="1">
    <location>
        <begin position="12"/>
        <end position="21"/>
    </location>
</feature>
<dbReference type="Pfam" id="PF08514">
    <property type="entry name" value="STAG"/>
    <property type="match status" value="1"/>
</dbReference>